<evidence type="ECO:0000259" key="1">
    <source>
        <dbReference type="Pfam" id="PF00535"/>
    </source>
</evidence>
<feature type="domain" description="Glycosyltransferase 2-like" evidence="1">
    <location>
        <begin position="9"/>
        <end position="125"/>
    </location>
</feature>
<dbReference type="SUPFAM" id="SSF53448">
    <property type="entry name" value="Nucleotide-diphospho-sugar transferases"/>
    <property type="match status" value="1"/>
</dbReference>
<dbReference type="EMBL" id="LCAE01000022">
    <property type="protein sequence ID" value="KKR86098.1"/>
    <property type="molecule type" value="Genomic_DNA"/>
</dbReference>
<proteinExistence type="predicted"/>
<reference evidence="2 3" key="1">
    <citation type="journal article" date="2015" name="Nature">
        <title>rRNA introns, odd ribosomes, and small enigmatic genomes across a large radiation of phyla.</title>
        <authorList>
            <person name="Brown C.T."/>
            <person name="Hug L.A."/>
            <person name="Thomas B.C."/>
            <person name="Sharon I."/>
            <person name="Castelle C.J."/>
            <person name="Singh A."/>
            <person name="Wilkins M.J."/>
            <person name="Williams K.H."/>
            <person name="Banfield J.F."/>
        </authorList>
    </citation>
    <scope>NUCLEOTIDE SEQUENCE [LARGE SCALE GENOMIC DNA]</scope>
</reference>
<keyword evidence="2" id="KW-0808">Transferase</keyword>
<accession>A0A0G0UAW0</accession>
<dbReference type="Gene3D" id="3.90.550.10">
    <property type="entry name" value="Spore Coat Polysaccharide Biosynthesis Protein SpsA, Chain A"/>
    <property type="match status" value="1"/>
</dbReference>
<dbReference type="Pfam" id="PF00535">
    <property type="entry name" value="Glycos_transf_2"/>
    <property type="match status" value="1"/>
</dbReference>
<sequence>MGIVAHTLVKNEERFVWFAINSVIDYVDEMRVWDNGSSDSTVKIIKSIKNSKITFKDASGVRPEVARQRMLDETKSDWIFILDGDEIWYEPSIEYLISNIQSNIDCVVVPNYMLIGDIFHYQEEKAGRYKIAGRVGHYNIRAVKNSPGLHLEGVYPNEAFVTKDGVKVQNLPEEKILFLDKPYLHASFLKKNKYEIGEEFAPDFYYPEVFFKDRPDFVPSPWRPMAVRYKLKAFFETPLKKIKRRII</sequence>
<dbReference type="PANTHER" id="PTHR43630">
    <property type="entry name" value="POLY-BETA-1,6-N-ACETYL-D-GLUCOSAMINE SYNTHASE"/>
    <property type="match status" value="1"/>
</dbReference>
<dbReference type="Proteomes" id="UP000033858">
    <property type="component" value="Unassembled WGS sequence"/>
</dbReference>
<dbReference type="AlphaFoldDB" id="A0A0G0UAW0"/>
<evidence type="ECO:0000313" key="3">
    <source>
        <dbReference type="Proteomes" id="UP000033858"/>
    </source>
</evidence>
<name>A0A0G0UAW0_9BACT</name>
<dbReference type="InterPro" id="IPR001173">
    <property type="entry name" value="Glyco_trans_2-like"/>
</dbReference>
<protein>
    <submittedName>
        <fullName evidence="2">Glycosyl transferase family 2</fullName>
    </submittedName>
</protein>
<organism evidence="2 3">
    <name type="scientific">Candidatus Woesebacteria bacterium GW2011_GWB1_41_10</name>
    <dbReference type="NCBI Taxonomy" id="1618577"/>
    <lineage>
        <taxon>Bacteria</taxon>
        <taxon>Candidatus Woeseibacteriota</taxon>
    </lineage>
</organism>
<dbReference type="InterPro" id="IPR029044">
    <property type="entry name" value="Nucleotide-diphossugar_trans"/>
</dbReference>
<gene>
    <name evidence="2" type="ORF">UU32_C0022G0003</name>
</gene>
<dbReference type="GO" id="GO:0016740">
    <property type="term" value="F:transferase activity"/>
    <property type="evidence" value="ECO:0007669"/>
    <property type="project" value="UniProtKB-KW"/>
</dbReference>
<evidence type="ECO:0000313" key="2">
    <source>
        <dbReference type="EMBL" id="KKR86098.1"/>
    </source>
</evidence>
<dbReference type="PANTHER" id="PTHR43630:SF2">
    <property type="entry name" value="GLYCOSYLTRANSFERASE"/>
    <property type="match status" value="1"/>
</dbReference>
<comment type="caution">
    <text evidence="2">The sequence shown here is derived from an EMBL/GenBank/DDBJ whole genome shotgun (WGS) entry which is preliminary data.</text>
</comment>